<feature type="transmembrane region" description="Helical" evidence="8">
    <location>
        <begin position="302"/>
        <end position="324"/>
    </location>
</feature>
<dbReference type="PANTHER" id="PTHR30472">
    <property type="entry name" value="FERRIC ENTEROBACTIN TRANSPORT SYSTEM PERMEASE PROTEIN"/>
    <property type="match status" value="1"/>
</dbReference>
<evidence type="ECO:0000313" key="9">
    <source>
        <dbReference type="EMBL" id="NGO67765.1"/>
    </source>
</evidence>
<feature type="transmembrane region" description="Helical" evidence="8">
    <location>
        <begin position="261"/>
        <end position="290"/>
    </location>
</feature>
<evidence type="ECO:0000256" key="3">
    <source>
        <dbReference type="ARBA" id="ARBA00022448"/>
    </source>
</evidence>
<feature type="transmembrane region" description="Helical" evidence="8">
    <location>
        <begin position="170"/>
        <end position="190"/>
    </location>
</feature>
<keyword evidence="5 8" id="KW-0812">Transmembrane</keyword>
<comment type="similarity">
    <text evidence="2">Belongs to the binding-protein-dependent transport system permease family. FecCD subfamily.</text>
</comment>
<comment type="subcellular location">
    <subcellularLocation>
        <location evidence="1">Cell membrane</location>
        <topology evidence="1">Multi-pass membrane protein</topology>
    </subcellularLocation>
</comment>
<evidence type="ECO:0000256" key="2">
    <source>
        <dbReference type="ARBA" id="ARBA00007935"/>
    </source>
</evidence>
<evidence type="ECO:0000256" key="7">
    <source>
        <dbReference type="ARBA" id="ARBA00023136"/>
    </source>
</evidence>
<name>A0A6G4WRD2_9ACTN</name>
<sequence length="363" mass="35535">MTASSGAAALSAVVRAGRTGRGAAVYGVVGLALLALSIAAAISIGQAGIGVLDVWRVVVERLGGAESGLSPIREGIVWELRLPRALLAAVCGAGLALCGAVLQSLLRNPLADPFVLGVSSGASTGAVCVVVLGVGGGALSLSAGAFAGAVLSFGLVLLLAHTSGGTTDRVLLSGIAGMQFFSALTSLVVFLSADANQTKAVLFWLLGSLGSVGWTEVALCSAALGAALAVCLARAGALDAFAFGPEAAAALGVSVQRVRMALLLVTALVTAALVSASGAIGFVGLVLPHAARAVVGPGHRRLLPATALLGAVFLVWADTAARTLLAPRELPVGVATALVGVPGFVVLLHRRRGGLAGAGGGGV</sequence>
<feature type="transmembrane region" description="Helical" evidence="8">
    <location>
        <begin position="202"/>
        <end position="235"/>
    </location>
</feature>
<feature type="transmembrane region" description="Helical" evidence="8">
    <location>
        <begin position="85"/>
        <end position="102"/>
    </location>
</feature>
<dbReference type="GO" id="GO:0022857">
    <property type="term" value="F:transmembrane transporter activity"/>
    <property type="evidence" value="ECO:0007669"/>
    <property type="project" value="InterPro"/>
</dbReference>
<dbReference type="FunFam" id="1.10.3470.10:FF:000001">
    <property type="entry name" value="Vitamin B12 ABC transporter permease BtuC"/>
    <property type="match status" value="1"/>
</dbReference>
<dbReference type="GO" id="GO:0005886">
    <property type="term" value="C:plasma membrane"/>
    <property type="evidence" value="ECO:0007669"/>
    <property type="project" value="UniProtKB-SubCell"/>
</dbReference>
<dbReference type="Proteomes" id="UP000477722">
    <property type="component" value="Unassembled WGS sequence"/>
</dbReference>
<keyword evidence="4" id="KW-1003">Cell membrane</keyword>
<proteinExistence type="inferred from homology"/>
<evidence type="ECO:0000313" key="10">
    <source>
        <dbReference type="Proteomes" id="UP000477722"/>
    </source>
</evidence>
<accession>A0A6G4WRD2</accession>
<dbReference type="CDD" id="cd06550">
    <property type="entry name" value="TM_ABC_iron-siderophores_like"/>
    <property type="match status" value="1"/>
</dbReference>
<dbReference type="EMBL" id="JAAKZZ010000031">
    <property type="protein sequence ID" value="NGO67765.1"/>
    <property type="molecule type" value="Genomic_DNA"/>
</dbReference>
<dbReference type="Gene3D" id="1.10.3470.10">
    <property type="entry name" value="ABC transporter involved in vitamin B12 uptake, BtuC"/>
    <property type="match status" value="1"/>
</dbReference>
<dbReference type="PANTHER" id="PTHR30472:SF67">
    <property type="entry name" value="PERMEASE OF ABC TRANSPORTER-RELATED"/>
    <property type="match status" value="1"/>
</dbReference>
<feature type="transmembrane region" description="Helical" evidence="8">
    <location>
        <begin position="26"/>
        <end position="52"/>
    </location>
</feature>
<dbReference type="AlphaFoldDB" id="A0A6G4WRD2"/>
<gene>
    <name evidence="9" type="ORF">G5C65_05220</name>
</gene>
<feature type="transmembrane region" description="Helical" evidence="8">
    <location>
        <begin position="114"/>
        <end position="134"/>
    </location>
</feature>
<comment type="caution">
    <text evidence="9">The sequence shown here is derived from an EMBL/GenBank/DDBJ whole genome shotgun (WGS) entry which is preliminary data.</text>
</comment>
<feature type="transmembrane region" description="Helical" evidence="8">
    <location>
        <begin position="330"/>
        <end position="348"/>
    </location>
</feature>
<organism evidence="9 10">
    <name type="scientific">Streptomyces boncukensis</name>
    <dbReference type="NCBI Taxonomy" id="2711219"/>
    <lineage>
        <taxon>Bacteria</taxon>
        <taxon>Bacillati</taxon>
        <taxon>Actinomycetota</taxon>
        <taxon>Actinomycetes</taxon>
        <taxon>Kitasatosporales</taxon>
        <taxon>Streptomycetaceae</taxon>
        <taxon>Streptomyces</taxon>
    </lineage>
</organism>
<dbReference type="InterPro" id="IPR037294">
    <property type="entry name" value="ABC_BtuC-like"/>
</dbReference>
<reference evidence="9 10" key="1">
    <citation type="submission" date="2020-02" db="EMBL/GenBank/DDBJ databases">
        <title>Whole-genome analyses of novel actinobacteria.</title>
        <authorList>
            <person name="Sahin N."/>
            <person name="Tatar D."/>
        </authorList>
    </citation>
    <scope>NUCLEOTIDE SEQUENCE [LARGE SCALE GENOMIC DNA]</scope>
    <source>
        <strain evidence="9 10">SB3404</strain>
    </source>
</reference>
<dbReference type="Pfam" id="PF01032">
    <property type="entry name" value="FecCD"/>
    <property type="match status" value="1"/>
</dbReference>
<evidence type="ECO:0000256" key="1">
    <source>
        <dbReference type="ARBA" id="ARBA00004651"/>
    </source>
</evidence>
<evidence type="ECO:0000256" key="4">
    <source>
        <dbReference type="ARBA" id="ARBA00022475"/>
    </source>
</evidence>
<keyword evidence="10" id="KW-1185">Reference proteome</keyword>
<dbReference type="InterPro" id="IPR000522">
    <property type="entry name" value="ABC_transptr_permease_BtuC"/>
</dbReference>
<evidence type="ECO:0000256" key="6">
    <source>
        <dbReference type="ARBA" id="ARBA00022989"/>
    </source>
</evidence>
<dbReference type="RefSeq" id="WP_165297423.1">
    <property type="nucleotide sequence ID" value="NZ_JAAKZZ010000031.1"/>
</dbReference>
<keyword evidence="7 8" id="KW-0472">Membrane</keyword>
<evidence type="ECO:0000256" key="8">
    <source>
        <dbReference type="SAM" id="Phobius"/>
    </source>
</evidence>
<protein>
    <submittedName>
        <fullName evidence="9">Iron chelate uptake ABC transporter family permease subunit</fullName>
    </submittedName>
</protein>
<feature type="transmembrane region" description="Helical" evidence="8">
    <location>
        <begin position="141"/>
        <end position="164"/>
    </location>
</feature>
<keyword evidence="3" id="KW-0813">Transport</keyword>
<dbReference type="SUPFAM" id="SSF81345">
    <property type="entry name" value="ABC transporter involved in vitamin B12 uptake, BtuC"/>
    <property type="match status" value="1"/>
</dbReference>
<keyword evidence="6 8" id="KW-1133">Transmembrane helix</keyword>
<evidence type="ECO:0000256" key="5">
    <source>
        <dbReference type="ARBA" id="ARBA00022692"/>
    </source>
</evidence>
<dbReference type="GO" id="GO:0033214">
    <property type="term" value="P:siderophore-iron import into cell"/>
    <property type="evidence" value="ECO:0007669"/>
    <property type="project" value="TreeGrafter"/>
</dbReference>